<keyword evidence="1" id="KW-0677">Repeat</keyword>
<evidence type="ECO:0000313" key="4">
    <source>
        <dbReference type="Proteomes" id="UP000265703"/>
    </source>
</evidence>
<organism evidence="3 4">
    <name type="scientific">Glomus cerebriforme</name>
    <dbReference type="NCBI Taxonomy" id="658196"/>
    <lineage>
        <taxon>Eukaryota</taxon>
        <taxon>Fungi</taxon>
        <taxon>Fungi incertae sedis</taxon>
        <taxon>Mucoromycota</taxon>
        <taxon>Glomeromycotina</taxon>
        <taxon>Glomeromycetes</taxon>
        <taxon>Glomerales</taxon>
        <taxon>Glomeraceae</taxon>
        <taxon>Glomus</taxon>
    </lineage>
</organism>
<name>A0A397T7P1_9GLOM</name>
<evidence type="ECO:0000313" key="3">
    <source>
        <dbReference type="EMBL" id="RIA91131.1"/>
    </source>
</evidence>
<evidence type="ECO:0000256" key="1">
    <source>
        <dbReference type="ARBA" id="ARBA00022737"/>
    </source>
</evidence>
<dbReference type="PROSITE" id="PS50919">
    <property type="entry name" value="MIR"/>
    <property type="match status" value="1"/>
</dbReference>
<dbReference type="OrthoDB" id="2328990at2759"/>
<dbReference type="AlphaFoldDB" id="A0A397T7P1"/>
<comment type="caution">
    <text evidence="3">The sequence shown here is derived from an EMBL/GenBank/DDBJ whole genome shotgun (WGS) entry which is preliminary data.</text>
</comment>
<keyword evidence="4" id="KW-1185">Reference proteome</keyword>
<evidence type="ECO:0000259" key="2">
    <source>
        <dbReference type="PROSITE" id="PS50919"/>
    </source>
</evidence>
<dbReference type="InterPro" id="IPR016093">
    <property type="entry name" value="MIR_motif"/>
</dbReference>
<dbReference type="InterPro" id="IPR036300">
    <property type="entry name" value="MIR_dom_sf"/>
</dbReference>
<accession>A0A397T7P1</accession>
<dbReference type="Gene3D" id="2.80.10.50">
    <property type="match status" value="1"/>
</dbReference>
<protein>
    <recommendedName>
        <fullName evidence="2">MIR domain-containing protein</fullName>
    </recommendedName>
</protein>
<dbReference type="SUPFAM" id="SSF82109">
    <property type="entry name" value="MIR domain"/>
    <property type="match status" value="1"/>
</dbReference>
<reference evidence="3 4" key="1">
    <citation type="submission" date="2018-06" db="EMBL/GenBank/DDBJ databases">
        <title>Comparative genomics reveals the genomic features of Rhizophagus irregularis, R. cerebriforme, R. diaphanum and Gigaspora rosea, and their symbiotic lifestyle signature.</title>
        <authorList>
            <person name="Morin E."/>
            <person name="San Clemente H."/>
            <person name="Chen E.C.H."/>
            <person name="De La Providencia I."/>
            <person name="Hainaut M."/>
            <person name="Kuo A."/>
            <person name="Kohler A."/>
            <person name="Murat C."/>
            <person name="Tang N."/>
            <person name="Roy S."/>
            <person name="Loubradou J."/>
            <person name="Henrissat B."/>
            <person name="Grigoriev I.V."/>
            <person name="Corradi N."/>
            <person name="Roux C."/>
            <person name="Martin F.M."/>
        </authorList>
    </citation>
    <scope>NUCLEOTIDE SEQUENCE [LARGE SCALE GENOMIC DNA]</scope>
    <source>
        <strain evidence="3 4">DAOM 227022</strain>
    </source>
</reference>
<gene>
    <name evidence="3" type="ORF">C1645_768245</name>
</gene>
<proteinExistence type="predicted"/>
<dbReference type="Proteomes" id="UP000265703">
    <property type="component" value="Unassembled WGS sequence"/>
</dbReference>
<dbReference type="EMBL" id="QKYT01000161">
    <property type="protein sequence ID" value="RIA91131.1"/>
    <property type="molecule type" value="Genomic_DNA"/>
</dbReference>
<sequence>MNELIKEFDDFVSDYPRMIESNSCVALRHIATGRYLSSCNKKYYKSNNQVVYCGDPVLNNDALWIINANNLTNLKACENSITLRHKFYSNNYLSVYYDESSNTACYKACCNNKCLTWTLQHIKNERNYLKSHDNVLLKMSFDENKTIKILTLRSHEINFEIDNNIYQEVFTHENRIGGIDEWCIELIK</sequence>
<feature type="domain" description="MIR" evidence="2">
    <location>
        <begin position="16"/>
        <end position="69"/>
    </location>
</feature>